<organism evidence="1 2">
    <name type="scientific">Ridgeia piscesae</name>
    <name type="common">Tubeworm</name>
    <dbReference type="NCBI Taxonomy" id="27915"/>
    <lineage>
        <taxon>Eukaryota</taxon>
        <taxon>Metazoa</taxon>
        <taxon>Spiralia</taxon>
        <taxon>Lophotrochozoa</taxon>
        <taxon>Annelida</taxon>
        <taxon>Polychaeta</taxon>
        <taxon>Sedentaria</taxon>
        <taxon>Canalipalpata</taxon>
        <taxon>Sabellida</taxon>
        <taxon>Siboglinidae</taxon>
        <taxon>Ridgeia</taxon>
    </lineage>
</organism>
<proteinExistence type="predicted"/>
<evidence type="ECO:0008006" key="3">
    <source>
        <dbReference type="Google" id="ProtNLM"/>
    </source>
</evidence>
<sequence>CPACPANCNKCSQSGGNITCDSCQSSYVVDKSKMCKKCSEVTFDHCTECTNSDGKFMCTSCSSGYAVKEDKSACVSCDTEGLKNCARCEDGPMACDSCSSGYSPKDDHTQCGVMCYECEGADCDKANMHSVLCLINSGHGCWTNMVESADGVKTHSRKCSNTTCDTPDEEKCVPKGDGTECSRCCQSNNCNKDDLNSAPGFLRGGFWVKVNIAIASLITYSVSVLL</sequence>
<protein>
    <recommendedName>
        <fullName evidence="3">Variant-specific surface protein</fullName>
    </recommendedName>
</protein>
<dbReference type="AlphaFoldDB" id="A0AAD9NIM0"/>
<dbReference type="EMBL" id="JAODUO010001178">
    <property type="protein sequence ID" value="KAK2169691.1"/>
    <property type="molecule type" value="Genomic_DNA"/>
</dbReference>
<dbReference type="InterPro" id="IPR009030">
    <property type="entry name" value="Growth_fac_rcpt_cys_sf"/>
</dbReference>
<evidence type="ECO:0000313" key="2">
    <source>
        <dbReference type="Proteomes" id="UP001209878"/>
    </source>
</evidence>
<feature type="non-terminal residue" evidence="1">
    <location>
        <position position="1"/>
    </location>
</feature>
<dbReference type="Proteomes" id="UP001209878">
    <property type="component" value="Unassembled WGS sequence"/>
</dbReference>
<gene>
    <name evidence="1" type="ORF">NP493_1162g01004</name>
</gene>
<name>A0AAD9NIM0_RIDPI</name>
<comment type="caution">
    <text evidence="1">The sequence shown here is derived from an EMBL/GenBank/DDBJ whole genome shotgun (WGS) entry which is preliminary data.</text>
</comment>
<keyword evidence="2" id="KW-1185">Reference proteome</keyword>
<accession>A0AAD9NIM0</accession>
<dbReference type="SUPFAM" id="SSF57184">
    <property type="entry name" value="Growth factor receptor domain"/>
    <property type="match status" value="1"/>
</dbReference>
<evidence type="ECO:0000313" key="1">
    <source>
        <dbReference type="EMBL" id="KAK2169691.1"/>
    </source>
</evidence>
<reference evidence="1" key="1">
    <citation type="journal article" date="2023" name="Mol. Biol. Evol.">
        <title>Third-Generation Sequencing Reveals the Adaptive Role of the Epigenome in Three Deep-Sea Polychaetes.</title>
        <authorList>
            <person name="Perez M."/>
            <person name="Aroh O."/>
            <person name="Sun Y."/>
            <person name="Lan Y."/>
            <person name="Juniper S.K."/>
            <person name="Young C.R."/>
            <person name="Angers B."/>
            <person name="Qian P.Y."/>
        </authorList>
    </citation>
    <scope>NUCLEOTIDE SEQUENCE</scope>
    <source>
        <strain evidence="1">R07B-5</strain>
    </source>
</reference>